<dbReference type="AlphaFoldDB" id="A0AB37H6M6"/>
<dbReference type="Proteomes" id="UP000595512">
    <property type="component" value="Chromosome"/>
</dbReference>
<proteinExistence type="predicted"/>
<organism evidence="2 3">
    <name type="scientific">Heyndrickxia sporothermodurans</name>
    <dbReference type="NCBI Taxonomy" id="46224"/>
    <lineage>
        <taxon>Bacteria</taxon>
        <taxon>Bacillati</taxon>
        <taxon>Bacillota</taxon>
        <taxon>Bacilli</taxon>
        <taxon>Bacillales</taxon>
        <taxon>Bacillaceae</taxon>
        <taxon>Heyndrickxia</taxon>
    </lineage>
</organism>
<accession>A0AB37H6M6</accession>
<feature type="chain" id="PRO_5044277208" evidence="1">
    <location>
        <begin position="29"/>
        <end position="255"/>
    </location>
</feature>
<feature type="signal peptide" evidence="1">
    <location>
        <begin position="1"/>
        <end position="28"/>
    </location>
</feature>
<gene>
    <name evidence="2" type="ORF">JGZ69_13965</name>
</gene>
<reference evidence="2 3" key="1">
    <citation type="submission" date="2020-12" db="EMBL/GenBank/DDBJ databases">
        <title>Taxonomic evaluation of the Bacillus sporothermodurans group of bacteria based on whole genome sequences.</title>
        <authorList>
            <person name="Fiedler G."/>
            <person name="Herbstmann A.-D."/>
            <person name="Doll E."/>
            <person name="Wenning M."/>
            <person name="Brinks E."/>
            <person name="Kabisch J."/>
            <person name="Breitenwieser F."/>
            <person name="Lappann M."/>
            <person name="Boehnlein C."/>
            <person name="Franz C."/>
        </authorList>
    </citation>
    <scope>NUCLEOTIDE SEQUENCE [LARGE SCALE GENOMIC DNA]</scope>
    <source>
        <strain evidence="2 3">DSM 10599</strain>
    </source>
</reference>
<name>A0AB37H6M6_9BACI</name>
<evidence type="ECO:0000313" key="2">
    <source>
        <dbReference type="EMBL" id="QQX23934.1"/>
    </source>
</evidence>
<dbReference type="EMBL" id="CP066701">
    <property type="protein sequence ID" value="QQX23934.1"/>
    <property type="molecule type" value="Genomic_DNA"/>
</dbReference>
<evidence type="ECO:0000256" key="1">
    <source>
        <dbReference type="SAM" id="SignalP"/>
    </source>
</evidence>
<evidence type="ECO:0000313" key="3">
    <source>
        <dbReference type="Proteomes" id="UP000595512"/>
    </source>
</evidence>
<protein>
    <submittedName>
        <fullName evidence="2">Uncharacterized protein</fullName>
    </submittedName>
</protein>
<sequence>MKKLLMTFGVLLFVLSILLGTSSKQAFAHHNVIWGNMLVKKDQIGKVDIKKNTNIYKMKNKKLVYYKKVKPKSVYRVYKVDKKQKTYYIGSSQYIKMNTKSVKYTAVPKSILNKMKKVHPYATRGTYWGDSQKQVKKVEKAKLISKDKEFLIYKTKKYGYNTNLVYQFDNNKLIMVMYSLDLGKKYHSWNEMSRIHDSLAKKVKKEEKIKVKGFYYSDDYSTQSTMWEEKKRTVFLTIDDKNIETSASVSFHPQD</sequence>
<dbReference type="RefSeq" id="WP_107921427.1">
    <property type="nucleotide sequence ID" value="NZ_CP066701.1"/>
</dbReference>
<dbReference type="KEGG" id="hspo:JGZ69_13965"/>
<keyword evidence="1" id="KW-0732">Signal</keyword>